<evidence type="ECO:0000313" key="3">
    <source>
        <dbReference type="EMBL" id="GAA0326171.1"/>
    </source>
</evidence>
<accession>A0ABP3FX46</accession>
<keyword evidence="4" id="KW-1185">Reference proteome</keyword>
<comment type="caution">
    <text evidence="3">The sequence shown here is derived from an EMBL/GenBank/DDBJ whole genome shotgun (WGS) entry which is preliminary data.</text>
</comment>
<keyword evidence="1" id="KW-0812">Transmembrane</keyword>
<dbReference type="Pfam" id="PF10099">
    <property type="entry name" value="RskA_C"/>
    <property type="match status" value="1"/>
</dbReference>
<proteinExistence type="predicted"/>
<evidence type="ECO:0000256" key="1">
    <source>
        <dbReference type="SAM" id="Phobius"/>
    </source>
</evidence>
<name>A0ABP3FX46_9BACI</name>
<sequence length="233" mass="26887">MGCNHWSDEQMIDYILDNHDPFTNESINHSIKECPLCQNQYHQWISILPTKEETLQPSEKLKQRILKSFTSLIKRKRRKVNFPMVAFRTASIATAAFILVIVFWMKDTASLPMSHPSDEPIFVMNNDTSIYELVPHVNHNMKGYAWINERTKELYLFVDGLVPIHDKDYQAWVKTSNQIHDAGVLQLMGESGQLYIKSDPINHAEYIILSIEPKGGSKSPSEKDSWLIKLNAK</sequence>
<dbReference type="EMBL" id="BAAADJ010000017">
    <property type="protein sequence ID" value="GAA0326171.1"/>
    <property type="molecule type" value="Genomic_DNA"/>
</dbReference>
<feature type="domain" description="Anti-sigma K factor RskA C-terminal" evidence="2">
    <location>
        <begin position="93"/>
        <end position="221"/>
    </location>
</feature>
<dbReference type="RefSeq" id="WP_343797971.1">
    <property type="nucleotide sequence ID" value="NZ_BAAADJ010000017.1"/>
</dbReference>
<feature type="transmembrane region" description="Helical" evidence="1">
    <location>
        <begin position="85"/>
        <end position="105"/>
    </location>
</feature>
<dbReference type="InterPro" id="IPR018764">
    <property type="entry name" value="RskA_C"/>
</dbReference>
<gene>
    <name evidence="3" type="ORF">GCM10008967_15910</name>
</gene>
<keyword evidence="1" id="KW-0472">Membrane</keyword>
<keyword evidence="1" id="KW-1133">Transmembrane helix</keyword>
<reference evidence="4" key="1">
    <citation type="journal article" date="2019" name="Int. J. Syst. Evol. Microbiol.">
        <title>The Global Catalogue of Microorganisms (GCM) 10K type strain sequencing project: providing services to taxonomists for standard genome sequencing and annotation.</title>
        <authorList>
            <consortium name="The Broad Institute Genomics Platform"/>
            <consortium name="The Broad Institute Genome Sequencing Center for Infectious Disease"/>
            <person name="Wu L."/>
            <person name="Ma J."/>
        </authorList>
    </citation>
    <scope>NUCLEOTIDE SEQUENCE [LARGE SCALE GENOMIC DNA]</scope>
    <source>
        <strain evidence="4">JCM 9731</strain>
    </source>
</reference>
<evidence type="ECO:0000313" key="4">
    <source>
        <dbReference type="Proteomes" id="UP001500782"/>
    </source>
</evidence>
<protein>
    <recommendedName>
        <fullName evidence="2">Anti-sigma K factor RskA C-terminal domain-containing protein</fullName>
    </recommendedName>
</protein>
<dbReference type="Proteomes" id="UP001500782">
    <property type="component" value="Unassembled WGS sequence"/>
</dbReference>
<organism evidence="3 4">
    <name type="scientific">Bacillus carboniphilus</name>
    <dbReference type="NCBI Taxonomy" id="86663"/>
    <lineage>
        <taxon>Bacteria</taxon>
        <taxon>Bacillati</taxon>
        <taxon>Bacillota</taxon>
        <taxon>Bacilli</taxon>
        <taxon>Bacillales</taxon>
        <taxon>Bacillaceae</taxon>
        <taxon>Bacillus</taxon>
    </lineage>
</organism>
<evidence type="ECO:0000259" key="2">
    <source>
        <dbReference type="Pfam" id="PF10099"/>
    </source>
</evidence>